<gene>
    <name evidence="13" type="ORF">DSM106972_018190</name>
</gene>
<dbReference type="InterPro" id="IPR005135">
    <property type="entry name" value="Endo/exonuclease/phosphatase"/>
</dbReference>
<keyword evidence="4" id="KW-0808">Transferase</keyword>
<evidence type="ECO:0000259" key="9">
    <source>
        <dbReference type="Pfam" id="PF03372"/>
    </source>
</evidence>
<dbReference type="RefSeq" id="WP_127080453.1">
    <property type="nucleotide sequence ID" value="NZ_RSCL01000004.1"/>
</dbReference>
<dbReference type="SUPFAM" id="SSF56219">
    <property type="entry name" value="DNase I-like"/>
    <property type="match status" value="1"/>
</dbReference>
<dbReference type="EMBL" id="RSCL01000004">
    <property type="protein sequence ID" value="RUT07559.1"/>
    <property type="molecule type" value="Genomic_DNA"/>
</dbReference>
<evidence type="ECO:0000256" key="7">
    <source>
        <dbReference type="ARBA" id="ARBA00022840"/>
    </source>
</evidence>
<accession>A0A3S1DCL6</accession>
<evidence type="ECO:0000313" key="14">
    <source>
        <dbReference type="Proteomes" id="UP000271624"/>
    </source>
</evidence>
<dbReference type="Pfam" id="PF20750">
    <property type="entry name" value="PAP_NTPase"/>
    <property type="match status" value="1"/>
</dbReference>
<feature type="domain" description="Poly(A) polymerase nucleotidyltransferase" evidence="12">
    <location>
        <begin position="608"/>
        <end position="684"/>
    </location>
</feature>
<feature type="domain" description="MJ1316 RNA cyclic group end recognition" evidence="10">
    <location>
        <begin position="9"/>
        <end position="74"/>
    </location>
</feature>
<name>A0A3S1DCL6_9CYAN</name>
<dbReference type="InterPro" id="IPR036691">
    <property type="entry name" value="Endo/exonu/phosph_ase_sf"/>
</dbReference>
<dbReference type="SUPFAM" id="SSF81631">
    <property type="entry name" value="PAP/OAS1 substrate-binding domain"/>
    <property type="match status" value="1"/>
</dbReference>
<dbReference type="GO" id="GO:0046872">
    <property type="term" value="F:metal ion binding"/>
    <property type="evidence" value="ECO:0007669"/>
    <property type="project" value="UniProtKB-KW"/>
</dbReference>
<reference evidence="13" key="1">
    <citation type="submission" date="2018-12" db="EMBL/GenBank/DDBJ databases">
        <authorList>
            <person name="Will S."/>
            <person name="Neumann-Schaal M."/>
            <person name="Henke P."/>
        </authorList>
    </citation>
    <scope>NUCLEOTIDE SEQUENCE</scope>
    <source>
        <strain evidence="13">PCC 7102</strain>
    </source>
</reference>
<organism evidence="13 14">
    <name type="scientific">Dulcicalothrix desertica PCC 7102</name>
    <dbReference type="NCBI Taxonomy" id="232991"/>
    <lineage>
        <taxon>Bacteria</taxon>
        <taxon>Bacillati</taxon>
        <taxon>Cyanobacteriota</taxon>
        <taxon>Cyanophyceae</taxon>
        <taxon>Nostocales</taxon>
        <taxon>Calotrichaceae</taxon>
        <taxon>Dulcicalothrix</taxon>
    </lineage>
</organism>
<dbReference type="PANTHER" id="PTHR10682:SF33">
    <property type="entry name" value="NUCLEAR POLY(A) POLYMERASE 3"/>
    <property type="match status" value="1"/>
</dbReference>
<dbReference type="InterPro" id="IPR040459">
    <property type="entry name" value="MJ1316"/>
</dbReference>
<dbReference type="Gene3D" id="3.30.460.10">
    <property type="entry name" value="Beta Polymerase, domain 2"/>
    <property type="match status" value="1"/>
</dbReference>
<evidence type="ECO:0000313" key="13">
    <source>
        <dbReference type="EMBL" id="RUT07559.1"/>
    </source>
</evidence>
<proteinExistence type="predicted"/>
<dbReference type="InterPro" id="IPR043519">
    <property type="entry name" value="NT_sf"/>
</dbReference>
<keyword evidence="3" id="KW-0507">mRNA processing</keyword>
<dbReference type="PANTHER" id="PTHR10682">
    <property type="entry name" value="POLY A POLYMERASE"/>
    <property type="match status" value="1"/>
</dbReference>
<dbReference type="CDD" id="cd05402">
    <property type="entry name" value="NT_PAP_TUTase"/>
    <property type="match status" value="1"/>
</dbReference>
<evidence type="ECO:0000259" key="12">
    <source>
        <dbReference type="Pfam" id="PF20750"/>
    </source>
</evidence>
<dbReference type="Gene3D" id="1.10.1410.10">
    <property type="match status" value="1"/>
</dbReference>
<comment type="cofactor">
    <cofactor evidence="2">
        <name>Mg(2+)</name>
        <dbReference type="ChEBI" id="CHEBI:18420"/>
    </cofactor>
</comment>
<evidence type="ECO:0000256" key="4">
    <source>
        <dbReference type="ARBA" id="ARBA00022679"/>
    </source>
</evidence>
<dbReference type="Gene3D" id="3.60.10.10">
    <property type="entry name" value="Endonuclease/exonuclease/phosphatase"/>
    <property type="match status" value="1"/>
</dbReference>
<dbReference type="SUPFAM" id="SSF81301">
    <property type="entry name" value="Nucleotidyltransferase"/>
    <property type="match status" value="1"/>
</dbReference>
<evidence type="ECO:0000256" key="6">
    <source>
        <dbReference type="ARBA" id="ARBA00022741"/>
    </source>
</evidence>
<dbReference type="Pfam" id="PF03372">
    <property type="entry name" value="Exo_endo_phos"/>
    <property type="match status" value="1"/>
</dbReference>
<evidence type="ECO:0000256" key="3">
    <source>
        <dbReference type="ARBA" id="ARBA00022664"/>
    </source>
</evidence>
<dbReference type="GO" id="GO:1990817">
    <property type="term" value="F:poly(A) RNA polymerase activity"/>
    <property type="evidence" value="ECO:0007669"/>
    <property type="project" value="InterPro"/>
</dbReference>
<evidence type="ECO:0008006" key="15">
    <source>
        <dbReference type="Google" id="ProtNLM"/>
    </source>
</evidence>
<dbReference type="Pfam" id="PF04457">
    <property type="entry name" value="MJ1316"/>
    <property type="match status" value="1"/>
</dbReference>
<feature type="domain" description="Endonuclease/exonuclease/phosphatase" evidence="9">
    <location>
        <begin position="137"/>
        <end position="371"/>
    </location>
</feature>
<comment type="cofactor">
    <cofactor evidence="1">
        <name>Mn(2+)</name>
        <dbReference type="ChEBI" id="CHEBI:29035"/>
    </cofactor>
</comment>
<dbReference type="InterPro" id="IPR007012">
    <property type="entry name" value="PolA_pol_cen_dom"/>
</dbReference>
<dbReference type="Pfam" id="PF13563">
    <property type="entry name" value="2_5_RNA_ligase2"/>
    <property type="match status" value="1"/>
</dbReference>
<evidence type="ECO:0000259" key="11">
    <source>
        <dbReference type="Pfam" id="PF04928"/>
    </source>
</evidence>
<dbReference type="InterPro" id="IPR009097">
    <property type="entry name" value="Cyclic_Pdiesterase"/>
</dbReference>
<evidence type="ECO:0000256" key="2">
    <source>
        <dbReference type="ARBA" id="ARBA00001946"/>
    </source>
</evidence>
<dbReference type="Gene3D" id="3.90.1140.10">
    <property type="entry name" value="Cyclic phosphodiesterase"/>
    <property type="match status" value="1"/>
</dbReference>
<dbReference type="Pfam" id="PF04928">
    <property type="entry name" value="PAP_central"/>
    <property type="match status" value="1"/>
</dbReference>
<keyword evidence="7" id="KW-0067">ATP-binding</keyword>
<keyword evidence="6" id="KW-0547">Nucleotide-binding</keyword>
<dbReference type="GO" id="GO:0005524">
    <property type="term" value="F:ATP binding"/>
    <property type="evidence" value="ECO:0007669"/>
    <property type="project" value="UniProtKB-KW"/>
</dbReference>
<sequence>MSEPEKQKMAPINEIYNRIIWDERLNRSAFIAYYTERISGGIREKPLAQWSTDGDIPMHRIRYIRCGDITVWDREKHIDLISTGQLPPVAWKSNATQTEIDIEAPIFNIRPVYKYDTQEWKNNDLSQNIKTNTLTVATFNILFNLYETEKIQTEKRLPAIFQQLRQCEADIIAIQEATPQFVESLLSQNWTHHYFISESNIGDTVKPYGNLLLSRFPFTLVEHKFFGAKHVLVGTWQINDKLLHLAVVHLTSSRAENAVEKRAQQLSVLLAYLQNQSGDSLIVGDFNMRGNEQEEILTNAGFTDVWHKLHPYEAGYTFDPDRNSLAALLSLSGKPGRLDRILLRGNYIPQSIDLFACTPINATKGLYPSDHFGVRAVFHFSPNLTTVSPIYQSAIVIIPPDDVLPAIQEIRQKYDARFERWMPHITLIYGFLPESYFEQAVKIISPELSKLEPFTITLTEYGTFTHRKNCTAWLRPVVEQTRHVASLHELQTVLQNLFPQCDEQSKKSGTGFTPHLSVGQFPNLEAVYSTLPQWRPISFTVNSVALISRQGDKAFEIKHIIPLGGKNELQKIINQLQPELTQTQQIQRQTIIDIIKQACAECLGTTPTIHLLGSARLGVQTPQSDIDIVCVIPSYIVGEAFLHNVQQHLQELCESSQVVLDARVPVLRLKIETISIDLLYARYESTASAIEHRIDAASLKAIIGCWEADLITDTVSKYVSFDLFKTLLRAVRAWAKSRCIYGNAWGFLGGFSWVILAAWSCTYYNQASQSVELLFAHFFQILNQHDWKQPISLTEAGRQYEVQLPRDWLPIITSIEPCQNTARNITRSTSQILRSEIQRGAELTNADKINWSSLFEPVNLQQEYNTFLEITLTNSNPQELEKHCGMLEGCIVGLIIQLEQLDIFVRPNTKLDKIKNGACLTLFLHLSPNYDIKTIEQLALDFISQRNRVSSTLNITIITSTNRNPVSHSHTNQLK</sequence>
<dbReference type="CDD" id="cd09080">
    <property type="entry name" value="TDP2"/>
    <property type="match status" value="1"/>
</dbReference>
<dbReference type="GO" id="GO:0006397">
    <property type="term" value="P:mRNA processing"/>
    <property type="evidence" value="ECO:0007669"/>
    <property type="project" value="UniProtKB-KW"/>
</dbReference>
<dbReference type="InterPro" id="IPR048840">
    <property type="entry name" value="PolA_pol_NTPase"/>
</dbReference>
<reference evidence="13" key="2">
    <citation type="journal article" date="2019" name="Genome Biol. Evol.">
        <title>Day and night: Metabolic profiles and evolutionary relationships of six axenic non-marine cyanobacteria.</title>
        <authorList>
            <person name="Will S.E."/>
            <person name="Henke P."/>
            <person name="Boedeker C."/>
            <person name="Huang S."/>
            <person name="Brinkmann H."/>
            <person name="Rohde M."/>
            <person name="Jarek M."/>
            <person name="Friedl T."/>
            <person name="Seufert S."/>
            <person name="Schumacher M."/>
            <person name="Overmann J."/>
            <person name="Neumann-Schaal M."/>
            <person name="Petersen J."/>
        </authorList>
    </citation>
    <scope>NUCLEOTIDE SEQUENCE [LARGE SCALE GENOMIC DNA]</scope>
    <source>
        <strain evidence="13">PCC 7102</strain>
    </source>
</reference>
<dbReference type="Proteomes" id="UP000271624">
    <property type="component" value="Unassembled WGS sequence"/>
</dbReference>
<keyword evidence="5" id="KW-0479">Metal-binding</keyword>
<evidence type="ECO:0000256" key="8">
    <source>
        <dbReference type="ARBA" id="ARBA00022842"/>
    </source>
</evidence>
<comment type="caution">
    <text evidence="13">The sequence shown here is derived from an EMBL/GenBank/DDBJ whole genome shotgun (WGS) entry which is preliminary data.</text>
</comment>
<evidence type="ECO:0000256" key="1">
    <source>
        <dbReference type="ARBA" id="ARBA00001936"/>
    </source>
</evidence>
<dbReference type="SUPFAM" id="SSF55144">
    <property type="entry name" value="LigT-like"/>
    <property type="match status" value="1"/>
</dbReference>
<keyword evidence="14" id="KW-1185">Reference proteome</keyword>
<protein>
    <recommendedName>
        <fullName evidence="15">RNA 2',3'-cyclic phosphodiesterase</fullName>
    </recommendedName>
</protein>
<dbReference type="AlphaFoldDB" id="A0A3S1DCL6"/>
<feature type="domain" description="Poly(A) polymerase central" evidence="11">
    <location>
        <begin position="724"/>
        <end position="856"/>
    </location>
</feature>
<evidence type="ECO:0000259" key="10">
    <source>
        <dbReference type="Pfam" id="PF04457"/>
    </source>
</evidence>
<evidence type="ECO:0000256" key="5">
    <source>
        <dbReference type="ARBA" id="ARBA00022723"/>
    </source>
</evidence>
<dbReference type="OrthoDB" id="490222at2"/>
<keyword evidence="8" id="KW-0460">Magnesium</keyword>